<dbReference type="AlphaFoldDB" id="A0A916Z9I4"/>
<name>A0A916Z9I4_9SPHN</name>
<reference evidence="1" key="2">
    <citation type="submission" date="2020-09" db="EMBL/GenBank/DDBJ databases">
        <authorList>
            <person name="Sun Q."/>
            <person name="Zhou Y."/>
        </authorList>
    </citation>
    <scope>NUCLEOTIDE SEQUENCE</scope>
    <source>
        <strain evidence="1">CGMCC 1.15360</strain>
    </source>
</reference>
<protein>
    <submittedName>
        <fullName evidence="1">Uncharacterized protein</fullName>
    </submittedName>
</protein>
<evidence type="ECO:0000313" key="1">
    <source>
        <dbReference type="EMBL" id="GGD82887.1"/>
    </source>
</evidence>
<organism evidence="1 2">
    <name type="scientific">Croceicoccus mobilis</name>
    <dbReference type="NCBI Taxonomy" id="1703339"/>
    <lineage>
        <taxon>Bacteria</taxon>
        <taxon>Pseudomonadati</taxon>
        <taxon>Pseudomonadota</taxon>
        <taxon>Alphaproteobacteria</taxon>
        <taxon>Sphingomonadales</taxon>
        <taxon>Erythrobacteraceae</taxon>
        <taxon>Croceicoccus</taxon>
    </lineage>
</organism>
<accession>A0A916Z9I4</accession>
<keyword evidence="2" id="KW-1185">Reference proteome</keyword>
<comment type="caution">
    <text evidence="1">The sequence shown here is derived from an EMBL/GenBank/DDBJ whole genome shotgun (WGS) entry which is preliminary data.</text>
</comment>
<sequence>MNADGNLSVDCFAPDAIEWTMGSSKRFKFRRNQRGRLRRRNAHKPAIAKIDLERGTRIVIGRLLVFGEHSLAKFFSGTGKDPGADCSCNLRRHV</sequence>
<evidence type="ECO:0000313" key="2">
    <source>
        <dbReference type="Proteomes" id="UP000612349"/>
    </source>
</evidence>
<dbReference type="Proteomes" id="UP000612349">
    <property type="component" value="Unassembled WGS sequence"/>
</dbReference>
<gene>
    <name evidence="1" type="ORF">GCM10010990_36170</name>
</gene>
<dbReference type="EMBL" id="BMIP01000013">
    <property type="protein sequence ID" value="GGD82887.1"/>
    <property type="molecule type" value="Genomic_DNA"/>
</dbReference>
<proteinExistence type="predicted"/>
<reference evidence="1" key="1">
    <citation type="journal article" date="2014" name="Int. J. Syst. Evol. Microbiol.">
        <title>Complete genome sequence of Corynebacterium casei LMG S-19264T (=DSM 44701T), isolated from a smear-ripened cheese.</title>
        <authorList>
            <consortium name="US DOE Joint Genome Institute (JGI-PGF)"/>
            <person name="Walter F."/>
            <person name="Albersmeier A."/>
            <person name="Kalinowski J."/>
            <person name="Ruckert C."/>
        </authorList>
    </citation>
    <scope>NUCLEOTIDE SEQUENCE</scope>
    <source>
        <strain evidence="1">CGMCC 1.15360</strain>
    </source>
</reference>